<dbReference type="PRINTS" id="PR00463">
    <property type="entry name" value="EP450I"/>
</dbReference>
<keyword evidence="5 6" id="KW-0408">Iron</keyword>
<evidence type="ECO:0000313" key="8">
    <source>
        <dbReference type="EMBL" id="KAK4100525.1"/>
    </source>
</evidence>
<comment type="similarity">
    <text evidence="2 7">Belongs to the cytochrome P450 family.</text>
</comment>
<name>A0AAN6T0F3_9PEZI</name>
<evidence type="ECO:0000256" key="1">
    <source>
        <dbReference type="ARBA" id="ARBA00001971"/>
    </source>
</evidence>
<keyword evidence="9" id="KW-1185">Reference proteome</keyword>
<evidence type="ECO:0000256" key="4">
    <source>
        <dbReference type="ARBA" id="ARBA00022723"/>
    </source>
</evidence>
<dbReference type="GO" id="GO:0005506">
    <property type="term" value="F:iron ion binding"/>
    <property type="evidence" value="ECO:0007669"/>
    <property type="project" value="InterPro"/>
</dbReference>
<keyword evidence="7" id="KW-0503">Monooxygenase</keyword>
<evidence type="ECO:0000313" key="9">
    <source>
        <dbReference type="Proteomes" id="UP001305647"/>
    </source>
</evidence>
<dbReference type="InterPro" id="IPR050121">
    <property type="entry name" value="Cytochrome_P450_monoxygenase"/>
</dbReference>
<dbReference type="Pfam" id="PF00067">
    <property type="entry name" value="p450"/>
    <property type="match status" value="1"/>
</dbReference>
<dbReference type="InterPro" id="IPR001128">
    <property type="entry name" value="Cyt_P450"/>
</dbReference>
<keyword evidence="4 6" id="KW-0479">Metal-binding</keyword>
<gene>
    <name evidence="8" type="ORF">N658DRAFT_497265</name>
</gene>
<evidence type="ECO:0000256" key="5">
    <source>
        <dbReference type="ARBA" id="ARBA00023004"/>
    </source>
</evidence>
<dbReference type="GO" id="GO:0004497">
    <property type="term" value="F:monooxygenase activity"/>
    <property type="evidence" value="ECO:0007669"/>
    <property type="project" value="UniProtKB-KW"/>
</dbReference>
<dbReference type="PANTHER" id="PTHR24305">
    <property type="entry name" value="CYTOCHROME P450"/>
    <property type="match status" value="1"/>
</dbReference>
<evidence type="ECO:0000256" key="7">
    <source>
        <dbReference type="RuleBase" id="RU000461"/>
    </source>
</evidence>
<keyword evidence="7" id="KW-0560">Oxidoreductase</keyword>
<protein>
    <submittedName>
        <fullName evidence="8">Cytochrome P450</fullName>
    </submittedName>
</protein>
<dbReference type="SUPFAM" id="SSF48264">
    <property type="entry name" value="Cytochrome P450"/>
    <property type="match status" value="1"/>
</dbReference>
<dbReference type="InterPro" id="IPR017972">
    <property type="entry name" value="Cyt_P450_CS"/>
</dbReference>
<dbReference type="GO" id="GO:0016705">
    <property type="term" value="F:oxidoreductase activity, acting on paired donors, with incorporation or reduction of molecular oxygen"/>
    <property type="evidence" value="ECO:0007669"/>
    <property type="project" value="InterPro"/>
</dbReference>
<reference evidence="8" key="1">
    <citation type="journal article" date="2023" name="Mol. Phylogenet. Evol.">
        <title>Genome-scale phylogeny and comparative genomics of the fungal order Sordariales.</title>
        <authorList>
            <person name="Hensen N."/>
            <person name="Bonometti L."/>
            <person name="Westerberg I."/>
            <person name="Brannstrom I.O."/>
            <person name="Guillou S."/>
            <person name="Cros-Aarteil S."/>
            <person name="Calhoun S."/>
            <person name="Haridas S."/>
            <person name="Kuo A."/>
            <person name="Mondo S."/>
            <person name="Pangilinan J."/>
            <person name="Riley R."/>
            <person name="LaButti K."/>
            <person name="Andreopoulos B."/>
            <person name="Lipzen A."/>
            <person name="Chen C."/>
            <person name="Yan M."/>
            <person name="Daum C."/>
            <person name="Ng V."/>
            <person name="Clum A."/>
            <person name="Steindorff A."/>
            <person name="Ohm R.A."/>
            <person name="Martin F."/>
            <person name="Silar P."/>
            <person name="Natvig D.O."/>
            <person name="Lalanne C."/>
            <person name="Gautier V."/>
            <person name="Ament-Velasquez S.L."/>
            <person name="Kruys A."/>
            <person name="Hutchinson M.I."/>
            <person name="Powell A.J."/>
            <person name="Barry K."/>
            <person name="Miller A.N."/>
            <person name="Grigoriev I.V."/>
            <person name="Debuchy R."/>
            <person name="Gladieux P."/>
            <person name="Hiltunen Thoren M."/>
            <person name="Johannesson H."/>
        </authorList>
    </citation>
    <scope>NUCLEOTIDE SEQUENCE</scope>
    <source>
        <strain evidence="8">CBS 757.83</strain>
    </source>
</reference>
<dbReference type="PROSITE" id="PS00086">
    <property type="entry name" value="CYTOCHROME_P450"/>
    <property type="match status" value="1"/>
</dbReference>
<comment type="caution">
    <text evidence="8">The sequence shown here is derived from an EMBL/GenBank/DDBJ whole genome shotgun (WGS) entry which is preliminary data.</text>
</comment>
<dbReference type="PANTHER" id="PTHR24305:SF166">
    <property type="entry name" value="CYTOCHROME P450 12A4, MITOCHONDRIAL-RELATED"/>
    <property type="match status" value="1"/>
</dbReference>
<dbReference type="InterPro" id="IPR036396">
    <property type="entry name" value="Cyt_P450_sf"/>
</dbReference>
<evidence type="ECO:0000256" key="3">
    <source>
        <dbReference type="ARBA" id="ARBA00022617"/>
    </source>
</evidence>
<dbReference type="GO" id="GO:0020037">
    <property type="term" value="F:heme binding"/>
    <property type="evidence" value="ECO:0007669"/>
    <property type="project" value="InterPro"/>
</dbReference>
<evidence type="ECO:0000256" key="2">
    <source>
        <dbReference type="ARBA" id="ARBA00010617"/>
    </source>
</evidence>
<dbReference type="PRINTS" id="PR00385">
    <property type="entry name" value="P450"/>
</dbReference>
<dbReference type="Gene3D" id="1.10.630.10">
    <property type="entry name" value="Cytochrome P450"/>
    <property type="match status" value="1"/>
</dbReference>
<sequence length="424" mass="47249">MFSARPAVEHSARKRLISHVYSKSYIQSSTAASAQARAILSERLLPILEDSVAESQAPHGIDIYSVFMAATMDFIASYIFGLANGTNFLGDKAYRDHFLELYKARNDYGYYDQEMPQLTRLCRRLGVPFCPGWVDAANKELGAWCRRLCANMEPLLGSGSFRPPSAASDQPVVWNALVHGLLNEEAKNGRASVLYPTALSNFKLSVASELFDHVLAGQETAGLTLTYLSWRLSQSPALQARLREELLTSLSPNMRLDRDGTTPALLPEAKQLDSLPLLHAVLTETLRLHAPIPGAQPRQTPQAGCRLGPYRVPGGVRLAALAYTLHRDESVFPEPEKWDHTRWLPSCAGEEDSKRRNRQLWAFSSGGRMCIGSNFAIHEMKLIVAAIYSNYTSHIVDDDGMEQSDGYTGRPRNEEFFLRFERVG</sequence>
<dbReference type="AlphaFoldDB" id="A0AAN6T0F3"/>
<evidence type="ECO:0000256" key="6">
    <source>
        <dbReference type="PIRSR" id="PIRSR602401-1"/>
    </source>
</evidence>
<accession>A0AAN6T0F3</accession>
<keyword evidence="3 6" id="KW-0349">Heme</keyword>
<organism evidence="8 9">
    <name type="scientific">Parathielavia hyrcaniae</name>
    <dbReference type="NCBI Taxonomy" id="113614"/>
    <lineage>
        <taxon>Eukaryota</taxon>
        <taxon>Fungi</taxon>
        <taxon>Dikarya</taxon>
        <taxon>Ascomycota</taxon>
        <taxon>Pezizomycotina</taxon>
        <taxon>Sordariomycetes</taxon>
        <taxon>Sordariomycetidae</taxon>
        <taxon>Sordariales</taxon>
        <taxon>Chaetomiaceae</taxon>
        <taxon>Parathielavia</taxon>
    </lineage>
</organism>
<reference evidence="8" key="2">
    <citation type="submission" date="2023-05" db="EMBL/GenBank/DDBJ databases">
        <authorList>
            <consortium name="Lawrence Berkeley National Laboratory"/>
            <person name="Steindorff A."/>
            <person name="Hensen N."/>
            <person name="Bonometti L."/>
            <person name="Westerberg I."/>
            <person name="Brannstrom I.O."/>
            <person name="Guillou S."/>
            <person name="Cros-Aarteil S."/>
            <person name="Calhoun S."/>
            <person name="Haridas S."/>
            <person name="Kuo A."/>
            <person name="Mondo S."/>
            <person name="Pangilinan J."/>
            <person name="Riley R."/>
            <person name="Labutti K."/>
            <person name="Andreopoulos B."/>
            <person name="Lipzen A."/>
            <person name="Chen C."/>
            <person name="Yanf M."/>
            <person name="Daum C."/>
            <person name="Ng V."/>
            <person name="Clum A."/>
            <person name="Ohm R."/>
            <person name="Martin F."/>
            <person name="Silar P."/>
            <person name="Natvig D."/>
            <person name="Lalanne C."/>
            <person name="Gautier V."/>
            <person name="Ament-Velasquez S.L."/>
            <person name="Kruys A."/>
            <person name="Hutchinson M.I."/>
            <person name="Powell A.J."/>
            <person name="Barry K."/>
            <person name="Miller A.N."/>
            <person name="Grigoriev I.V."/>
            <person name="Debuchy R."/>
            <person name="Gladieux P."/>
            <person name="Thoren M.H."/>
            <person name="Johannesson H."/>
        </authorList>
    </citation>
    <scope>NUCLEOTIDE SEQUENCE</scope>
    <source>
        <strain evidence="8">CBS 757.83</strain>
    </source>
</reference>
<dbReference type="EMBL" id="MU863640">
    <property type="protein sequence ID" value="KAK4100525.1"/>
    <property type="molecule type" value="Genomic_DNA"/>
</dbReference>
<dbReference type="Proteomes" id="UP001305647">
    <property type="component" value="Unassembled WGS sequence"/>
</dbReference>
<comment type="cofactor">
    <cofactor evidence="1 6">
        <name>heme</name>
        <dbReference type="ChEBI" id="CHEBI:30413"/>
    </cofactor>
</comment>
<feature type="binding site" description="axial binding residue" evidence="6">
    <location>
        <position position="370"/>
    </location>
    <ligand>
        <name>heme</name>
        <dbReference type="ChEBI" id="CHEBI:30413"/>
    </ligand>
    <ligandPart>
        <name>Fe</name>
        <dbReference type="ChEBI" id="CHEBI:18248"/>
    </ligandPart>
</feature>
<dbReference type="InterPro" id="IPR002401">
    <property type="entry name" value="Cyt_P450_E_grp-I"/>
</dbReference>
<proteinExistence type="inferred from homology"/>
<dbReference type="CDD" id="cd11059">
    <property type="entry name" value="CYP_fungal"/>
    <property type="match status" value="1"/>
</dbReference>